<dbReference type="InterPro" id="IPR045286">
    <property type="entry name" value="FBS1-like"/>
</dbReference>
<evidence type="ECO:0000313" key="2">
    <source>
        <dbReference type="Proteomes" id="UP000504607"/>
    </source>
</evidence>
<keyword evidence="2" id="KW-1185">Reference proteome</keyword>
<dbReference type="OrthoDB" id="786450at2759"/>
<dbReference type="PANTHER" id="PTHR34049">
    <property type="entry name" value="F-BOX PROTEIN SKIP27"/>
    <property type="match status" value="1"/>
</dbReference>
<sequence length="137" mass="15068">MPASIDSLPLDILVQILCKLNHDELKPSLVVSKSFHNAALMAQQLHFDFSTPAPKKATMAFADMKDMDMTPGAPSLKLGSRKPRTSKLSEEETRKIAVVLFPVADCKRGLFPKPEWRSCGAAPRYKQSVVPLPNAHA</sequence>
<protein>
    <submittedName>
        <fullName evidence="3">F-box protein At4g35930-like</fullName>
    </submittedName>
</protein>
<name>A0A6I9S5Z2_ELAGV</name>
<dbReference type="InParanoid" id="A0A6I9S5Z2"/>
<evidence type="ECO:0000313" key="3">
    <source>
        <dbReference type="RefSeq" id="XP_010933945.1"/>
    </source>
</evidence>
<feature type="domain" description="F-box" evidence="1">
    <location>
        <begin position="5"/>
        <end position="39"/>
    </location>
</feature>
<dbReference type="Pfam" id="PF00646">
    <property type="entry name" value="F-box"/>
    <property type="match status" value="1"/>
</dbReference>
<dbReference type="SUPFAM" id="SSF81383">
    <property type="entry name" value="F-box domain"/>
    <property type="match status" value="1"/>
</dbReference>
<dbReference type="PANTHER" id="PTHR34049:SF1">
    <property type="entry name" value="F-BOX PROTEIN SKIP27"/>
    <property type="match status" value="1"/>
</dbReference>
<dbReference type="Proteomes" id="UP000504607">
    <property type="component" value="Chromosome 11"/>
</dbReference>
<dbReference type="RefSeq" id="XP_010933945.1">
    <property type="nucleotide sequence ID" value="XM_010935643.2"/>
</dbReference>
<accession>A0A6I9S5Z2</accession>
<reference evidence="3" key="1">
    <citation type="submission" date="2025-08" db="UniProtKB">
        <authorList>
            <consortium name="RefSeq"/>
        </authorList>
    </citation>
    <scope>IDENTIFICATION</scope>
</reference>
<dbReference type="InterPro" id="IPR001810">
    <property type="entry name" value="F-box_dom"/>
</dbReference>
<proteinExistence type="predicted"/>
<organism evidence="2 3">
    <name type="scientific">Elaeis guineensis var. tenera</name>
    <name type="common">Oil palm</name>
    <dbReference type="NCBI Taxonomy" id="51953"/>
    <lineage>
        <taxon>Eukaryota</taxon>
        <taxon>Viridiplantae</taxon>
        <taxon>Streptophyta</taxon>
        <taxon>Embryophyta</taxon>
        <taxon>Tracheophyta</taxon>
        <taxon>Spermatophyta</taxon>
        <taxon>Magnoliopsida</taxon>
        <taxon>Liliopsida</taxon>
        <taxon>Arecaceae</taxon>
        <taxon>Arecoideae</taxon>
        <taxon>Cocoseae</taxon>
        <taxon>Elaeidinae</taxon>
        <taxon>Elaeis</taxon>
    </lineage>
</organism>
<evidence type="ECO:0000259" key="1">
    <source>
        <dbReference type="Pfam" id="PF00646"/>
    </source>
</evidence>
<gene>
    <name evidence="3" type="primary">LOC105054193</name>
</gene>
<dbReference type="AlphaFoldDB" id="A0A6I9S5Z2"/>
<dbReference type="InterPro" id="IPR036047">
    <property type="entry name" value="F-box-like_dom_sf"/>
</dbReference>